<gene>
    <name evidence="2" type="ORF">ACFPVY_04195</name>
</gene>
<accession>A0ABW1PLA0</accession>
<sequence length="210" mass="23726">MTRTYAFLLLIVAIAFLIFGIKAWIKMFSSKEIVKFPFSQQEAEFTIENVGYHAIYIHAKNFRLLPTKWIPKIKSASSSIEIPIINSSFFAVRSNNFDGGRVEKFGFEIETPGKYAIEIVEGEFTLSKIRRKFEEAIIPNGLFSESNTKDLFISIRKGPSLLQKAILFPQLFLAFAGLFGIVFSNIAIGNPNAFDNFGNKQNIDSQIHTP</sequence>
<dbReference type="RefSeq" id="WP_379790514.1">
    <property type="nucleotide sequence ID" value="NZ_JBHSQB010000004.1"/>
</dbReference>
<feature type="transmembrane region" description="Helical" evidence="1">
    <location>
        <begin position="6"/>
        <end position="25"/>
    </location>
</feature>
<feature type="transmembrane region" description="Helical" evidence="1">
    <location>
        <begin position="166"/>
        <end position="188"/>
    </location>
</feature>
<name>A0ABW1PLA0_9FLAO</name>
<keyword evidence="3" id="KW-1185">Reference proteome</keyword>
<evidence type="ECO:0000313" key="2">
    <source>
        <dbReference type="EMBL" id="MFC6095838.1"/>
    </source>
</evidence>
<comment type="caution">
    <text evidence="2">The sequence shown here is derived from an EMBL/GenBank/DDBJ whole genome shotgun (WGS) entry which is preliminary data.</text>
</comment>
<evidence type="ECO:0000256" key="1">
    <source>
        <dbReference type="SAM" id="Phobius"/>
    </source>
</evidence>
<reference evidence="3" key="1">
    <citation type="journal article" date="2019" name="Int. J. Syst. Evol. Microbiol.">
        <title>The Global Catalogue of Microorganisms (GCM) 10K type strain sequencing project: providing services to taxonomists for standard genome sequencing and annotation.</title>
        <authorList>
            <consortium name="The Broad Institute Genomics Platform"/>
            <consortium name="The Broad Institute Genome Sequencing Center for Infectious Disease"/>
            <person name="Wu L."/>
            <person name="Ma J."/>
        </authorList>
    </citation>
    <scope>NUCLEOTIDE SEQUENCE [LARGE SCALE GENOMIC DNA]</scope>
    <source>
        <strain evidence="3">CCUG 49679</strain>
    </source>
</reference>
<keyword evidence="1" id="KW-0812">Transmembrane</keyword>
<keyword evidence="1" id="KW-1133">Transmembrane helix</keyword>
<proteinExistence type="predicted"/>
<evidence type="ECO:0000313" key="3">
    <source>
        <dbReference type="Proteomes" id="UP001596287"/>
    </source>
</evidence>
<keyword evidence="1" id="KW-0472">Membrane</keyword>
<protein>
    <submittedName>
        <fullName evidence="2">Uncharacterized protein</fullName>
    </submittedName>
</protein>
<organism evidence="2 3">
    <name type="scientific">Flavobacterium qiangtangense</name>
    <dbReference type="NCBI Taxonomy" id="1442595"/>
    <lineage>
        <taxon>Bacteria</taxon>
        <taxon>Pseudomonadati</taxon>
        <taxon>Bacteroidota</taxon>
        <taxon>Flavobacteriia</taxon>
        <taxon>Flavobacteriales</taxon>
        <taxon>Flavobacteriaceae</taxon>
        <taxon>Flavobacterium</taxon>
    </lineage>
</organism>
<dbReference type="EMBL" id="JBHSQB010000004">
    <property type="protein sequence ID" value="MFC6095838.1"/>
    <property type="molecule type" value="Genomic_DNA"/>
</dbReference>
<dbReference type="Proteomes" id="UP001596287">
    <property type="component" value="Unassembled WGS sequence"/>
</dbReference>